<protein>
    <recommendedName>
        <fullName evidence="1">Ig-like domain-containing protein</fullName>
    </recommendedName>
</protein>
<dbReference type="EMBL" id="CAJOBI010010285">
    <property type="protein sequence ID" value="CAF4152779.1"/>
    <property type="molecule type" value="Genomic_DNA"/>
</dbReference>
<dbReference type="PROSITE" id="PS50835">
    <property type="entry name" value="IG_LIKE"/>
    <property type="match status" value="1"/>
</dbReference>
<organism evidence="2 3">
    <name type="scientific">Rotaria magnacalcarata</name>
    <dbReference type="NCBI Taxonomy" id="392030"/>
    <lineage>
        <taxon>Eukaryota</taxon>
        <taxon>Metazoa</taxon>
        <taxon>Spiralia</taxon>
        <taxon>Gnathifera</taxon>
        <taxon>Rotifera</taxon>
        <taxon>Eurotatoria</taxon>
        <taxon>Bdelloidea</taxon>
        <taxon>Philodinida</taxon>
        <taxon>Philodinidae</taxon>
        <taxon>Rotaria</taxon>
    </lineage>
</organism>
<name>A0A8S2RCY2_9BILA</name>
<dbReference type="InterPro" id="IPR013783">
    <property type="entry name" value="Ig-like_fold"/>
</dbReference>
<feature type="non-terminal residue" evidence="2">
    <location>
        <position position="53"/>
    </location>
</feature>
<dbReference type="InterPro" id="IPR013098">
    <property type="entry name" value="Ig_I-set"/>
</dbReference>
<feature type="domain" description="Ig-like" evidence="1">
    <location>
        <begin position="1"/>
        <end position="53"/>
    </location>
</feature>
<evidence type="ECO:0000313" key="2">
    <source>
        <dbReference type="EMBL" id="CAF4152779.1"/>
    </source>
</evidence>
<reference evidence="2" key="1">
    <citation type="submission" date="2021-02" db="EMBL/GenBank/DDBJ databases">
        <authorList>
            <person name="Nowell W R."/>
        </authorList>
    </citation>
    <scope>NUCLEOTIDE SEQUENCE</scope>
</reference>
<comment type="caution">
    <text evidence="2">The sequence shown here is derived from an EMBL/GenBank/DDBJ whole genome shotgun (WGS) entry which is preliminary data.</text>
</comment>
<feature type="non-terminal residue" evidence="2">
    <location>
        <position position="1"/>
    </location>
</feature>
<dbReference type="InterPro" id="IPR007110">
    <property type="entry name" value="Ig-like_dom"/>
</dbReference>
<dbReference type="SUPFAM" id="SSF48726">
    <property type="entry name" value="Immunoglobulin"/>
    <property type="match status" value="1"/>
</dbReference>
<dbReference type="Gene3D" id="2.60.40.10">
    <property type="entry name" value="Immunoglobulins"/>
    <property type="match status" value="1"/>
</dbReference>
<proteinExistence type="predicted"/>
<accession>A0A8S2RCY2</accession>
<dbReference type="InterPro" id="IPR036179">
    <property type="entry name" value="Ig-like_dom_sf"/>
</dbReference>
<gene>
    <name evidence="2" type="ORF">SMN809_LOCUS19844</name>
</gene>
<dbReference type="Proteomes" id="UP000676336">
    <property type="component" value="Unassembled WGS sequence"/>
</dbReference>
<evidence type="ECO:0000313" key="3">
    <source>
        <dbReference type="Proteomes" id="UP000676336"/>
    </source>
</evidence>
<dbReference type="AlphaFoldDB" id="A0A8S2RCY2"/>
<sequence length="53" mass="5668">DPSPSVSWEKDGLPVDTVNSRYRIGPAGFQLLIIQAEPSQAGIYTCLAYSKAG</sequence>
<evidence type="ECO:0000259" key="1">
    <source>
        <dbReference type="PROSITE" id="PS50835"/>
    </source>
</evidence>
<dbReference type="Pfam" id="PF07679">
    <property type="entry name" value="I-set"/>
    <property type="match status" value="1"/>
</dbReference>